<protein>
    <submittedName>
        <fullName evidence="8">Isoamyl alcohol oxidase</fullName>
    </submittedName>
</protein>
<dbReference type="InterPro" id="IPR016166">
    <property type="entry name" value="FAD-bd_PCMH"/>
</dbReference>
<organism evidence="8 9">
    <name type="scientific">Aspergillus sclerotiicarbonarius (strain CBS 121057 / IBT 28362)</name>
    <dbReference type="NCBI Taxonomy" id="1448318"/>
    <lineage>
        <taxon>Eukaryota</taxon>
        <taxon>Fungi</taxon>
        <taxon>Dikarya</taxon>
        <taxon>Ascomycota</taxon>
        <taxon>Pezizomycotina</taxon>
        <taxon>Eurotiomycetes</taxon>
        <taxon>Eurotiomycetidae</taxon>
        <taxon>Eurotiales</taxon>
        <taxon>Aspergillaceae</taxon>
        <taxon>Aspergillus</taxon>
        <taxon>Aspergillus subgen. Circumdati</taxon>
    </lineage>
</organism>
<dbReference type="Pfam" id="PF08031">
    <property type="entry name" value="BBE"/>
    <property type="match status" value="1"/>
</dbReference>
<evidence type="ECO:0000313" key="8">
    <source>
        <dbReference type="EMBL" id="PYI03271.1"/>
    </source>
</evidence>
<dbReference type="OrthoDB" id="9983560at2759"/>
<dbReference type="InterPro" id="IPR036318">
    <property type="entry name" value="FAD-bd_PCMH-like_sf"/>
</dbReference>
<accession>A0A319DZM3</accession>
<evidence type="ECO:0000313" key="9">
    <source>
        <dbReference type="Proteomes" id="UP000248423"/>
    </source>
</evidence>
<comment type="cofactor">
    <cofactor evidence="1">
        <name>FAD</name>
        <dbReference type="ChEBI" id="CHEBI:57692"/>
    </cofactor>
</comment>
<dbReference type="Pfam" id="PF01565">
    <property type="entry name" value="FAD_binding_4"/>
    <property type="match status" value="1"/>
</dbReference>
<keyword evidence="3" id="KW-0285">Flavoprotein</keyword>
<dbReference type="SUPFAM" id="SSF56176">
    <property type="entry name" value="FAD-binding/transporter-associated domain-like"/>
    <property type="match status" value="1"/>
</dbReference>
<reference evidence="8 9" key="1">
    <citation type="submission" date="2018-02" db="EMBL/GenBank/DDBJ databases">
        <title>The genomes of Aspergillus section Nigri reveals drivers in fungal speciation.</title>
        <authorList>
            <consortium name="DOE Joint Genome Institute"/>
            <person name="Vesth T.C."/>
            <person name="Nybo J."/>
            <person name="Theobald S."/>
            <person name="Brandl J."/>
            <person name="Frisvad J.C."/>
            <person name="Nielsen K.F."/>
            <person name="Lyhne E.K."/>
            <person name="Kogle M.E."/>
            <person name="Kuo A."/>
            <person name="Riley R."/>
            <person name="Clum A."/>
            <person name="Nolan M."/>
            <person name="Lipzen A."/>
            <person name="Salamov A."/>
            <person name="Henrissat B."/>
            <person name="Wiebenga A."/>
            <person name="De vries R.P."/>
            <person name="Grigoriev I.V."/>
            <person name="Mortensen U.H."/>
            <person name="Andersen M.R."/>
            <person name="Baker S.E."/>
        </authorList>
    </citation>
    <scope>NUCLEOTIDE SEQUENCE [LARGE SCALE GENOMIC DNA]</scope>
    <source>
        <strain evidence="8 9">CBS 121057</strain>
    </source>
</reference>
<gene>
    <name evidence="8" type="ORF">BO78DRAFT_451926</name>
</gene>
<feature type="domain" description="FAD-binding PCMH-type" evidence="7">
    <location>
        <begin position="108"/>
        <end position="293"/>
    </location>
</feature>
<dbReference type="InterPro" id="IPR006094">
    <property type="entry name" value="Oxid_FAD_bind_N"/>
</dbReference>
<evidence type="ECO:0000256" key="5">
    <source>
        <dbReference type="ARBA" id="ARBA00023002"/>
    </source>
</evidence>
<dbReference type="PROSITE" id="PS51387">
    <property type="entry name" value="FAD_PCMH"/>
    <property type="match status" value="1"/>
</dbReference>
<keyword evidence="9" id="KW-1185">Reference proteome</keyword>
<feature type="chain" id="PRO_5016344423" evidence="6">
    <location>
        <begin position="17"/>
        <end position="588"/>
    </location>
</feature>
<name>A0A319DZM3_ASPSB</name>
<sequence length="588" mass="63587">MRFLTLLLLGAPSVLAKCKCTPTDDCWPSASTWNTLNATVHGKLLHNQPIAEPCYPGADYNAQLCQSISAEWTNSTFIGAEPIGYCYPLTDACPPINATVSAYPSCDLGTAPVYAINATEADDVATGIKFAQENNVRLVIKNTGHDIVGRSQGYGSLMIWIKYIQNGVNYHETYTPSDGCPSNWTSSAFTVGGGYIWKNLYDAAAAHGRIVVGGSDPTVGAIGGYLQGGGHGPMSHYFGLGTDQVLEMTVVLASGDIVTANACQHPDLFTALRGGGGGTYGVVVSTTIKAHPDRPVLGHTLDVVPLNNNFPALLNISATILSKYPLLLDTGFTGDGDLISTQSEKAYVHSFGKLLPPNTTASSNIIQQAKSTINQHLLGDLLPYNSTTVAIQSTWSLFPSFLDYYNAGSHQDTTGVSDILLTSRMFDKPSLTNNTHNLTTMLHTIFAGNPNGTTLIELALIGGGQVLHPEPYTAVNPAWRKTYLLAEPVVLWPDETSPEEVKRIRDDMTFNKTDAMRALTPGMGSYVNEADGDDPLWKEDFFGSNYDWLQSIKMKYDPDDVFYCWRCVGSERWTEEKGGSGYGRLCQA</sequence>
<dbReference type="GO" id="GO:0071949">
    <property type="term" value="F:FAD binding"/>
    <property type="evidence" value="ECO:0007669"/>
    <property type="project" value="InterPro"/>
</dbReference>
<feature type="signal peptide" evidence="6">
    <location>
        <begin position="1"/>
        <end position="16"/>
    </location>
</feature>
<evidence type="ECO:0000256" key="3">
    <source>
        <dbReference type="ARBA" id="ARBA00022630"/>
    </source>
</evidence>
<dbReference type="InterPro" id="IPR016169">
    <property type="entry name" value="FAD-bd_PCMH_sub2"/>
</dbReference>
<dbReference type="PANTHER" id="PTHR42973">
    <property type="entry name" value="BINDING OXIDOREDUCTASE, PUTATIVE (AFU_ORTHOLOGUE AFUA_1G17690)-RELATED"/>
    <property type="match status" value="1"/>
</dbReference>
<dbReference type="AlphaFoldDB" id="A0A319DZM3"/>
<comment type="similarity">
    <text evidence="2">Belongs to the oxygen-dependent FAD-linked oxidoreductase family.</text>
</comment>
<keyword evidence="4" id="KW-0274">FAD</keyword>
<evidence type="ECO:0000259" key="7">
    <source>
        <dbReference type="PROSITE" id="PS51387"/>
    </source>
</evidence>
<dbReference type="STRING" id="1448318.A0A319DZM3"/>
<evidence type="ECO:0000256" key="1">
    <source>
        <dbReference type="ARBA" id="ARBA00001974"/>
    </source>
</evidence>
<evidence type="ECO:0000256" key="4">
    <source>
        <dbReference type="ARBA" id="ARBA00022827"/>
    </source>
</evidence>
<proteinExistence type="inferred from homology"/>
<dbReference type="EMBL" id="KZ826382">
    <property type="protein sequence ID" value="PYI03271.1"/>
    <property type="molecule type" value="Genomic_DNA"/>
</dbReference>
<dbReference type="Gene3D" id="3.30.465.10">
    <property type="match status" value="2"/>
</dbReference>
<dbReference type="VEuPathDB" id="FungiDB:BO78DRAFT_451926"/>
<dbReference type="InterPro" id="IPR050416">
    <property type="entry name" value="FAD-linked_Oxidoreductase"/>
</dbReference>
<dbReference type="GO" id="GO:0016491">
    <property type="term" value="F:oxidoreductase activity"/>
    <property type="evidence" value="ECO:0007669"/>
    <property type="project" value="UniProtKB-KW"/>
</dbReference>
<keyword evidence="5" id="KW-0560">Oxidoreductase</keyword>
<evidence type="ECO:0000256" key="6">
    <source>
        <dbReference type="SAM" id="SignalP"/>
    </source>
</evidence>
<evidence type="ECO:0000256" key="2">
    <source>
        <dbReference type="ARBA" id="ARBA00005466"/>
    </source>
</evidence>
<dbReference type="InterPro" id="IPR012951">
    <property type="entry name" value="BBE"/>
</dbReference>
<dbReference type="Proteomes" id="UP000248423">
    <property type="component" value="Unassembled WGS sequence"/>
</dbReference>
<dbReference type="PANTHER" id="PTHR42973:SF39">
    <property type="entry name" value="FAD-BINDING PCMH-TYPE DOMAIN-CONTAINING PROTEIN"/>
    <property type="match status" value="1"/>
</dbReference>
<keyword evidence="6" id="KW-0732">Signal</keyword>